<organism evidence="2 3">
    <name type="scientific">Crepidotus variabilis</name>
    <dbReference type="NCBI Taxonomy" id="179855"/>
    <lineage>
        <taxon>Eukaryota</taxon>
        <taxon>Fungi</taxon>
        <taxon>Dikarya</taxon>
        <taxon>Basidiomycota</taxon>
        <taxon>Agaricomycotina</taxon>
        <taxon>Agaricomycetes</taxon>
        <taxon>Agaricomycetidae</taxon>
        <taxon>Agaricales</taxon>
        <taxon>Agaricineae</taxon>
        <taxon>Crepidotaceae</taxon>
        <taxon>Crepidotus</taxon>
    </lineage>
</organism>
<accession>A0A9P6EGJ7</accession>
<comment type="caution">
    <text evidence="2">The sequence shown here is derived from an EMBL/GenBank/DDBJ whole genome shotgun (WGS) entry which is preliminary data.</text>
</comment>
<evidence type="ECO:0000313" key="2">
    <source>
        <dbReference type="EMBL" id="KAF9528508.1"/>
    </source>
</evidence>
<keyword evidence="1" id="KW-0472">Membrane</keyword>
<sequence length="88" mass="9866">MVPYRLTKSSDLANASPTVALERGNYRMRAPGLRPRSLFQDHDESRPPSSLQARAAQANSINKNVTLLLFFLAVAVITSFWTAYHLFT</sequence>
<name>A0A9P6EGJ7_9AGAR</name>
<reference evidence="2" key="1">
    <citation type="submission" date="2020-11" db="EMBL/GenBank/DDBJ databases">
        <authorList>
            <consortium name="DOE Joint Genome Institute"/>
            <person name="Ahrendt S."/>
            <person name="Riley R."/>
            <person name="Andreopoulos W."/>
            <person name="Labutti K."/>
            <person name="Pangilinan J."/>
            <person name="Ruiz-Duenas F.J."/>
            <person name="Barrasa J.M."/>
            <person name="Sanchez-Garcia M."/>
            <person name="Camarero S."/>
            <person name="Miyauchi S."/>
            <person name="Serrano A."/>
            <person name="Linde D."/>
            <person name="Babiker R."/>
            <person name="Drula E."/>
            <person name="Ayuso-Fernandez I."/>
            <person name="Pacheco R."/>
            <person name="Padilla G."/>
            <person name="Ferreira P."/>
            <person name="Barriuso J."/>
            <person name="Kellner H."/>
            <person name="Castanera R."/>
            <person name="Alfaro M."/>
            <person name="Ramirez L."/>
            <person name="Pisabarro A.G."/>
            <person name="Kuo A."/>
            <person name="Tritt A."/>
            <person name="Lipzen A."/>
            <person name="He G."/>
            <person name="Yan M."/>
            <person name="Ng V."/>
            <person name="Cullen D."/>
            <person name="Martin F."/>
            <person name="Rosso M.-N."/>
            <person name="Henrissat B."/>
            <person name="Hibbett D."/>
            <person name="Martinez A.T."/>
            <person name="Grigoriev I.V."/>
        </authorList>
    </citation>
    <scope>NUCLEOTIDE SEQUENCE</scope>
    <source>
        <strain evidence="2">CBS 506.95</strain>
    </source>
</reference>
<dbReference type="EMBL" id="MU157852">
    <property type="protein sequence ID" value="KAF9528508.1"/>
    <property type="molecule type" value="Genomic_DNA"/>
</dbReference>
<keyword evidence="1" id="KW-0812">Transmembrane</keyword>
<keyword evidence="1" id="KW-1133">Transmembrane helix</keyword>
<gene>
    <name evidence="2" type="ORF">CPB83DRAFT_766753</name>
</gene>
<feature type="non-terminal residue" evidence="2">
    <location>
        <position position="88"/>
    </location>
</feature>
<dbReference type="Proteomes" id="UP000807306">
    <property type="component" value="Unassembled WGS sequence"/>
</dbReference>
<proteinExistence type="predicted"/>
<dbReference type="OrthoDB" id="3060637at2759"/>
<dbReference type="AlphaFoldDB" id="A0A9P6EGJ7"/>
<keyword evidence="3" id="KW-1185">Reference proteome</keyword>
<feature type="transmembrane region" description="Helical" evidence="1">
    <location>
        <begin position="67"/>
        <end position="87"/>
    </location>
</feature>
<evidence type="ECO:0000256" key="1">
    <source>
        <dbReference type="SAM" id="Phobius"/>
    </source>
</evidence>
<evidence type="ECO:0000313" key="3">
    <source>
        <dbReference type="Proteomes" id="UP000807306"/>
    </source>
</evidence>
<protein>
    <submittedName>
        <fullName evidence="2">Uncharacterized protein</fullName>
    </submittedName>
</protein>